<dbReference type="OrthoDB" id="9809354at2"/>
<dbReference type="GO" id="GO:0006508">
    <property type="term" value="P:proteolysis"/>
    <property type="evidence" value="ECO:0007669"/>
    <property type="project" value="UniProtKB-KW"/>
</dbReference>
<dbReference type="GO" id="GO:0005737">
    <property type="term" value="C:cytoplasm"/>
    <property type="evidence" value="ECO:0007669"/>
    <property type="project" value="InterPro"/>
</dbReference>
<dbReference type="STRING" id="394221.Mmar10_0428"/>
<dbReference type="InterPro" id="IPR048816">
    <property type="entry name" value="Peptidase_M17_N_1"/>
</dbReference>
<accession>Q0ASL6</accession>
<dbReference type="Pfam" id="PF21337">
    <property type="entry name" value="Peptidase_M17_N_1"/>
    <property type="match status" value="1"/>
</dbReference>
<dbReference type="InterPro" id="IPR000819">
    <property type="entry name" value="Peptidase_M17_C"/>
</dbReference>
<keyword evidence="2 7" id="KW-0031">Aminopeptidase</keyword>
<organism evidence="7 8">
    <name type="scientific">Maricaulis maris (strain MCS10)</name>
    <name type="common">Caulobacter maris</name>
    <dbReference type="NCBI Taxonomy" id="394221"/>
    <lineage>
        <taxon>Bacteria</taxon>
        <taxon>Pseudomonadati</taxon>
        <taxon>Pseudomonadota</taxon>
        <taxon>Alphaproteobacteria</taxon>
        <taxon>Maricaulales</taxon>
        <taxon>Maricaulaceae</taxon>
        <taxon>Maricaulis</taxon>
    </lineage>
</organism>
<dbReference type="KEGG" id="mmr:Mmar10_0428"/>
<name>Q0ASL6_MARMM</name>
<evidence type="ECO:0000256" key="2">
    <source>
        <dbReference type="ARBA" id="ARBA00022438"/>
    </source>
</evidence>
<gene>
    <name evidence="7" type="ordered locus">Mmar10_0428</name>
</gene>
<dbReference type="CDD" id="cd00433">
    <property type="entry name" value="Peptidase_M17"/>
    <property type="match status" value="1"/>
</dbReference>
<dbReference type="AlphaFoldDB" id="Q0ASL6"/>
<dbReference type="HOGENOM" id="CLU_013734_2_1_5"/>
<evidence type="ECO:0000313" key="7">
    <source>
        <dbReference type="EMBL" id="ABI64721.1"/>
    </source>
</evidence>
<dbReference type="GO" id="GO:0070006">
    <property type="term" value="F:metalloaminopeptidase activity"/>
    <property type="evidence" value="ECO:0007669"/>
    <property type="project" value="InterPro"/>
</dbReference>
<comment type="similarity">
    <text evidence="1">Belongs to the peptidase M17 family.</text>
</comment>
<feature type="domain" description="Cytosol aminopeptidase" evidence="6">
    <location>
        <begin position="300"/>
        <end position="307"/>
    </location>
</feature>
<dbReference type="SUPFAM" id="SSF53187">
    <property type="entry name" value="Zn-dependent exopeptidases"/>
    <property type="match status" value="1"/>
</dbReference>
<dbReference type="EMBL" id="CP000449">
    <property type="protein sequence ID" value="ABI64721.1"/>
    <property type="molecule type" value="Genomic_DNA"/>
</dbReference>
<evidence type="ECO:0000256" key="3">
    <source>
        <dbReference type="ARBA" id="ARBA00022670"/>
    </source>
</evidence>
<reference evidence="7 8" key="1">
    <citation type="submission" date="2006-08" db="EMBL/GenBank/DDBJ databases">
        <title>Complete sequence of Maricaulis maris MCS10.</title>
        <authorList>
            <consortium name="US DOE Joint Genome Institute"/>
            <person name="Copeland A."/>
            <person name="Lucas S."/>
            <person name="Lapidus A."/>
            <person name="Barry K."/>
            <person name="Detter J.C."/>
            <person name="Glavina del Rio T."/>
            <person name="Hammon N."/>
            <person name="Israni S."/>
            <person name="Dalin E."/>
            <person name="Tice H."/>
            <person name="Pitluck S."/>
            <person name="Saunders E."/>
            <person name="Brettin T."/>
            <person name="Bruce D."/>
            <person name="Han C."/>
            <person name="Tapia R."/>
            <person name="Gilna P."/>
            <person name="Schmutz J."/>
            <person name="Larimer F."/>
            <person name="Land M."/>
            <person name="Hauser L."/>
            <person name="Kyrpides N."/>
            <person name="Mikhailova N."/>
            <person name="Viollier P."/>
            <person name="Stephens C."/>
            <person name="Richardson P."/>
        </authorList>
    </citation>
    <scope>NUCLEOTIDE SEQUENCE [LARGE SCALE GENOMIC DNA]</scope>
    <source>
        <strain evidence="7 8">MCS10</strain>
    </source>
</reference>
<sequence>MTALISSASDARKLRLVSEAEVDAVIKDLPADQRSLAANFKGKPGQFVLLPDGGEVQALFGIGGGKDAFVLGAAALTLPEGDWQLIHLPDAFEPTLAATAWALGGYTFTTYKPAPREAARLVVPDGADFDEAKAIAEAVHLTRDLVNTPADRMGPEGLEAAFRALADGFGATVRVTRGDDLLAQNYPMIHAVGRAAGEAPRLLELEWGDESHPRLAIVGKGVCFDTGGLDLKAAQYMRLMKKDMGGGANAMGLAHMVMAGKLPVRLHLLVPAVENAVGAGAFRPGDIIDSRKGLTVEIDNTDAEGRLVLGDALARAVEEPSDLLLDFATLTGAARVALGPEVAPFYTDDDEVAAALAKSAGEVADPLWRMPLWDGYEAEMDGEISDLVNSAATPMAGSITAALFLRRFVGEARWVHFDIFAWNPKPRPGRPKGGDMHAARAVYQMLKDRFQNKA</sequence>
<proteinExistence type="inferred from homology"/>
<dbReference type="Pfam" id="PF00883">
    <property type="entry name" value="Peptidase_M17"/>
    <property type="match status" value="1"/>
</dbReference>
<evidence type="ECO:0000256" key="5">
    <source>
        <dbReference type="ARBA" id="ARBA00023211"/>
    </source>
</evidence>
<keyword evidence="3" id="KW-0645">Protease</keyword>
<dbReference type="Proteomes" id="UP000001964">
    <property type="component" value="Chromosome"/>
</dbReference>
<evidence type="ECO:0000259" key="6">
    <source>
        <dbReference type="PROSITE" id="PS00631"/>
    </source>
</evidence>
<dbReference type="eggNOG" id="COG0260">
    <property type="taxonomic scope" value="Bacteria"/>
</dbReference>
<dbReference type="PRINTS" id="PR00481">
    <property type="entry name" value="LAMNOPPTDASE"/>
</dbReference>
<keyword evidence="8" id="KW-1185">Reference proteome</keyword>
<dbReference type="PANTHER" id="PTHR11963:SF20">
    <property type="entry name" value="PEPTIDASE B"/>
    <property type="match status" value="1"/>
</dbReference>
<dbReference type="InterPro" id="IPR011356">
    <property type="entry name" value="Leucine_aapep/pepB"/>
</dbReference>
<dbReference type="PANTHER" id="PTHR11963">
    <property type="entry name" value="LEUCINE AMINOPEPTIDASE-RELATED"/>
    <property type="match status" value="1"/>
</dbReference>
<dbReference type="RefSeq" id="WP_011642368.1">
    <property type="nucleotide sequence ID" value="NC_008347.1"/>
</dbReference>
<dbReference type="Gene3D" id="3.40.220.10">
    <property type="entry name" value="Leucine Aminopeptidase, subunit E, domain 1"/>
    <property type="match status" value="1"/>
</dbReference>
<evidence type="ECO:0000256" key="1">
    <source>
        <dbReference type="ARBA" id="ARBA00009528"/>
    </source>
</evidence>
<keyword evidence="5" id="KW-0464">Manganese</keyword>
<dbReference type="EC" id="3.4.11.1" evidence="7"/>
<keyword evidence="4 7" id="KW-0378">Hydrolase</keyword>
<protein>
    <submittedName>
        <fullName evidence="7">Leucyl aminopeptidase</fullName>
        <ecNumber evidence="7">3.4.11.1</ecNumber>
    </submittedName>
</protein>
<evidence type="ECO:0000313" key="8">
    <source>
        <dbReference type="Proteomes" id="UP000001964"/>
    </source>
</evidence>
<dbReference type="GO" id="GO:0030145">
    <property type="term" value="F:manganese ion binding"/>
    <property type="evidence" value="ECO:0007669"/>
    <property type="project" value="InterPro"/>
</dbReference>
<dbReference type="PROSITE" id="PS00631">
    <property type="entry name" value="CYTOSOL_AP"/>
    <property type="match status" value="1"/>
</dbReference>
<dbReference type="InterPro" id="IPR043472">
    <property type="entry name" value="Macro_dom-like"/>
</dbReference>
<dbReference type="Gene3D" id="3.40.630.10">
    <property type="entry name" value="Zn peptidases"/>
    <property type="match status" value="1"/>
</dbReference>
<evidence type="ECO:0000256" key="4">
    <source>
        <dbReference type="ARBA" id="ARBA00022801"/>
    </source>
</evidence>